<dbReference type="Gene3D" id="3.90.550.10">
    <property type="entry name" value="Spore Coat Polysaccharide Biosynthesis Protein SpsA, Chain A"/>
    <property type="match status" value="1"/>
</dbReference>
<organism evidence="10">
    <name type="scientific">Cladocopium goreaui</name>
    <dbReference type="NCBI Taxonomy" id="2562237"/>
    <lineage>
        <taxon>Eukaryota</taxon>
        <taxon>Sar</taxon>
        <taxon>Alveolata</taxon>
        <taxon>Dinophyceae</taxon>
        <taxon>Suessiales</taxon>
        <taxon>Symbiodiniaceae</taxon>
        <taxon>Cladocopium</taxon>
    </lineage>
</organism>
<dbReference type="PANTHER" id="PTHR38710">
    <property type="entry name" value="WITH PUTATIVE URIDYL PYROPHOSPHORYLASE-RELATED"/>
    <property type="match status" value="1"/>
</dbReference>
<accession>A0A9P1FCI7</accession>
<dbReference type="SUPFAM" id="SSF55060">
    <property type="entry name" value="GHMP Kinase, C-terminal domain"/>
    <property type="match status" value="1"/>
</dbReference>
<dbReference type="Pfam" id="PF00288">
    <property type="entry name" value="GHMP_kinases_N"/>
    <property type="match status" value="1"/>
</dbReference>
<dbReference type="PANTHER" id="PTHR38710:SF1">
    <property type="entry name" value="WITH PUTATIVE URIDYL PYROPHOSPHORYLASE-RELATED"/>
    <property type="match status" value="1"/>
</dbReference>
<proteinExistence type="inferred from homology"/>
<keyword evidence="6" id="KW-0067">ATP-binding</keyword>
<name>A0A9P1FCI7_9DINO</name>
<gene>
    <name evidence="10" type="ORF">C1SCF055_LOCUS249</name>
</gene>
<dbReference type="InterPro" id="IPR006204">
    <property type="entry name" value="GHMP_kinase_N_dom"/>
</dbReference>
<dbReference type="InterPro" id="IPR005835">
    <property type="entry name" value="NTP_transferase_dom"/>
</dbReference>
<dbReference type="EMBL" id="CAMXCT020000001">
    <property type="protein sequence ID" value="CAL1125034.1"/>
    <property type="molecule type" value="Genomic_DNA"/>
</dbReference>
<dbReference type="Gene3D" id="3.30.230.120">
    <property type="match status" value="1"/>
</dbReference>
<evidence type="ECO:0000256" key="5">
    <source>
        <dbReference type="ARBA" id="ARBA00022741"/>
    </source>
</evidence>
<keyword evidence="5" id="KW-0547">Nucleotide-binding</keyword>
<keyword evidence="3" id="KW-0808">Transferase</keyword>
<comment type="similarity">
    <text evidence="1">Belongs to the UDPGP type 2 family.</text>
</comment>
<evidence type="ECO:0000256" key="3">
    <source>
        <dbReference type="ARBA" id="ARBA00022679"/>
    </source>
</evidence>
<dbReference type="InterPro" id="IPR005771">
    <property type="entry name" value="GalU_uridylyltTrfase_bac/arc"/>
</dbReference>
<dbReference type="PRINTS" id="PR00959">
    <property type="entry name" value="MEVGALKINASE"/>
</dbReference>
<evidence type="ECO:0000313" key="10">
    <source>
        <dbReference type="EMBL" id="CAI3971659.1"/>
    </source>
</evidence>
<dbReference type="InterPro" id="IPR036554">
    <property type="entry name" value="GHMP_kinase_C_sf"/>
</dbReference>
<dbReference type="GO" id="GO:0006011">
    <property type="term" value="P:UDP-alpha-D-glucose metabolic process"/>
    <property type="evidence" value="ECO:0007669"/>
    <property type="project" value="InterPro"/>
</dbReference>
<evidence type="ECO:0000259" key="9">
    <source>
        <dbReference type="Pfam" id="PF00483"/>
    </source>
</evidence>
<protein>
    <recommendedName>
        <fullName evidence="2">UTP--glucose-1-phosphate uridylyltransferase</fullName>
        <ecNumber evidence="2">2.7.7.9</ecNumber>
    </recommendedName>
</protein>
<sequence>MSIKYAVLPVAGRGTRLLPLTKSQPKEMLPVGRRPVVQYVVEELASAGVNKLVFVTGPGKEAIENHFDIDDELTTHLRTSGKEDLLEELAYEREQVEYFYTRQRRQLGLGHAVLCARAMVHDSPFVVALGDSLIGLQGSSDVVSRMIHEYEQHKADAIIAFEKVPAEHVDRFGIAKPKGATDDVFDLEDVIEKPSLAEAPSQLAISGRYVLSPDIFDILAETAPGKGNEIQLTDALRTLIARGGKVLGMQLAPGEHRYDIGSFDSYYRAFIRCALADPACGAELRKDLRGVHAVELIRKRAFARAGFVGNPSDGYNGKTISLVVRDLYATVVLYEWDEVEVVLSQEDHSRFRSVAELARDVELHGYYGGVRLVKATIKKFYEYTQKHNIKLHERTFAVRYESNIPRQVGLGGSSAIIVATLRSLMEFYKVEIPLEIQPSLALSVETEELGIGAGLQDRVIQVYEGVVYMDFARESMREIDGFVCGRYEPLDPQQLPGIYVAYKADASGPTEVVHNNLRTRYDQGDPPIHQAIDRFAELAALSREAILAGDTKALACLIDENFDLRRKIMQLPREQVEMVEVARTAGASAKFAGSGGAIVGTFEDEAMFSRLREKLERIQCRVLKPTVT</sequence>
<evidence type="ECO:0000256" key="1">
    <source>
        <dbReference type="ARBA" id="ARBA00006890"/>
    </source>
</evidence>
<reference evidence="11 12" key="2">
    <citation type="submission" date="2024-05" db="EMBL/GenBank/DDBJ databases">
        <authorList>
            <person name="Chen Y."/>
            <person name="Shah S."/>
            <person name="Dougan E. K."/>
            <person name="Thang M."/>
            <person name="Chan C."/>
        </authorList>
    </citation>
    <scope>NUCLEOTIDE SEQUENCE [LARGE SCALE GENOMIC DNA]</scope>
</reference>
<dbReference type="AlphaFoldDB" id="A0A9P1FCI7"/>
<feature type="domain" description="Nucleotidyl transferase" evidence="9">
    <location>
        <begin position="8"/>
        <end position="270"/>
    </location>
</feature>
<evidence type="ECO:0000256" key="2">
    <source>
        <dbReference type="ARBA" id="ARBA00012415"/>
    </source>
</evidence>
<evidence type="ECO:0000256" key="4">
    <source>
        <dbReference type="ARBA" id="ARBA00022695"/>
    </source>
</evidence>
<dbReference type="OrthoDB" id="447551at2759"/>
<evidence type="ECO:0000256" key="6">
    <source>
        <dbReference type="ARBA" id="ARBA00022840"/>
    </source>
</evidence>
<dbReference type="Proteomes" id="UP001152797">
    <property type="component" value="Unassembled WGS sequence"/>
</dbReference>
<evidence type="ECO:0000256" key="7">
    <source>
        <dbReference type="ARBA" id="ARBA00048128"/>
    </source>
</evidence>
<evidence type="ECO:0000313" key="12">
    <source>
        <dbReference type="Proteomes" id="UP001152797"/>
    </source>
</evidence>
<dbReference type="InterPro" id="IPR029044">
    <property type="entry name" value="Nucleotide-diphossugar_trans"/>
</dbReference>
<dbReference type="CDD" id="cd02541">
    <property type="entry name" value="UGPase_prokaryotic"/>
    <property type="match status" value="1"/>
</dbReference>
<comment type="caution">
    <text evidence="10">The sequence shown here is derived from an EMBL/GenBank/DDBJ whole genome shotgun (WGS) entry which is preliminary data.</text>
</comment>
<dbReference type="EC" id="2.7.7.9" evidence="2"/>
<dbReference type="SUPFAM" id="SSF53448">
    <property type="entry name" value="Nucleotide-diphospho-sugar transferases"/>
    <property type="match status" value="1"/>
</dbReference>
<dbReference type="InterPro" id="IPR053034">
    <property type="entry name" value="Glucuronokinase-like"/>
</dbReference>
<dbReference type="InterPro" id="IPR020568">
    <property type="entry name" value="Ribosomal_Su5_D2-typ_SF"/>
</dbReference>
<evidence type="ECO:0000313" key="11">
    <source>
        <dbReference type="EMBL" id="CAL4758971.1"/>
    </source>
</evidence>
<dbReference type="GO" id="GO:0005524">
    <property type="term" value="F:ATP binding"/>
    <property type="evidence" value="ECO:0007669"/>
    <property type="project" value="UniProtKB-KW"/>
</dbReference>
<keyword evidence="4" id="KW-0548">Nucleotidyltransferase</keyword>
<feature type="domain" description="GHMP kinase N-terminal" evidence="8">
    <location>
        <begin position="372"/>
        <end position="465"/>
    </location>
</feature>
<dbReference type="Pfam" id="PF00483">
    <property type="entry name" value="NTP_transferase"/>
    <property type="match status" value="1"/>
</dbReference>
<evidence type="ECO:0000259" key="8">
    <source>
        <dbReference type="Pfam" id="PF00288"/>
    </source>
</evidence>
<dbReference type="EMBL" id="CAMXCT030000001">
    <property type="protein sequence ID" value="CAL4758971.1"/>
    <property type="molecule type" value="Genomic_DNA"/>
</dbReference>
<comment type="catalytic activity">
    <reaction evidence="7">
        <text>alpha-D-glucose 1-phosphate + UTP + H(+) = UDP-alpha-D-glucose + diphosphate</text>
        <dbReference type="Rhea" id="RHEA:19889"/>
        <dbReference type="ChEBI" id="CHEBI:15378"/>
        <dbReference type="ChEBI" id="CHEBI:33019"/>
        <dbReference type="ChEBI" id="CHEBI:46398"/>
        <dbReference type="ChEBI" id="CHEBI:58601"/>
        <dbReference type="ChEBI" id="CHEBI:58885"/>
        <dbReference type="EC" id="2.7.7.9"/>
    </reaction>
</comment>
<dbReference type="GO" id="GO:0003983">
    <property type="term" value="F:UTP:glucose-1-phosphate uridylyltransferase activity"/>
    <property type="evidence" value="ECO:0007669"/>
    <property type="project" value="UniProtKB-EC"/>
</dbReference>
<reference evidence="10" key="1">
    <citation type="submission" date="2022-10" db="EMBL/GenBank/DDBJ databases">
        <authorList>
            <person name="Chen Y."/>
            <person name="Dougan E. K."/>
            <person name="Chan C."/>
            <person name="Rhodes N."/>
            <person name="Thang M."/>
        </authorList>
    </citation>
    <scope>NUCLEOTIDE SEQUENCE</scope>
</reference>
<dbReference type="EMBL" id="CAMXCT010000001">
    <property type="protein sequence ID" value="CAI3971659.1"/>
    <property type="molecule type" value="Genomic_DNA"/>
</dbReference>
<keyword evidence="12" id="KW-1185">Reference proteome</keyword>
<dbReference type="SUPFAM" id="SSF54211">
    <property type="entry name" value="Ribosomal protein S5 domain 2-like"/>
    <property type="match status" value="1"/>
</dbReference>